<feature type="transmembrane region" description="Helical" evidence="1">
    <location>
        <begin position="12"/>
        <end position="39"/>
    </location>
</feature>
<keyword evidence="1" id="KW-0472">Membrane</keyword>
<evidence type="ECO:0000256" key="1">
    <source>
        <dbReference type="SAM" id="Phobius"/>
    </source>
</evidence>
<evidence type="ECO:0000313" key="3">
    <source>
        <dbReference type="Proteomes" id="UP000768462"/>
    </source>
</evidence>
<dbReference type="AlphaFoldDB" id="A0A927WAB5"/>
<keyword evidence="1" id="KW-1133">Transmembrane helix</keyword>
<reference evidence="2" key="1">
    <citation type="submission" date="2019-04" db="EMBL/GenBank/DDBJ databases">
        <title>Evolution of Biomass-Degrading Anaerobic Consortia Revealed by Metagenomics.</title>
        <authorList>
            <person name="Peng X."/>
        </authorList>
    </citation>
    <scope>NUCLEOTIDE SEQUENCE</scope>
    <source>
        <strain evidence="2">SIG254</strain>
    </source>
</reference>
<sequence>MILCSFTANIFIISLSLLVLFLVRDIAVSITIITSYYLIEESLWRGKLLKKYGILGHLYNYYDYSSGEMIRIKIIFILISLVLLLTTYKLSRRKRNNRLF</sequence>
<dbReference type="Proteomes" id="UP000768462">
    <property type="component" value="Unassembled WGS sequence"/>
</dbReference>
<gene>
    <name evidence="2" type="ORF">E7215_00345</name>
</gene>
<protein>
    <submittedName>
        <fullName evidence="2">Uncharacterized protein</fullName>
    </submittedName>
</protein>
<feature type="transmembrane region" description="Helical" evidence="1">
    <location>
        <begin position="70"/>
        <end position="88"/>
    </location>
</feature>
<dbReference type="EMBL" id="SVCM01000006">
    <property type="protein sequence ID" value="MBE6058614.1"/>
    <property type="molecule type" value="Genomic_DNA"/>
</dbReference>
<comment type="caution">
    <text evidence="2">The sequence shown here is derived from an EMBL/GenBank/DDBJ whole genome shotgun (WGS) entry which is preliminary data.</text>
</comment>
<evidence type="ECO:0000313" key="2">
    <source>
        <dbReference type="EMBL" id="MBE6058614.1"/>
    </source>
</evidence>
<name>A0A927WAB5_9CLOT</name>
<accession>A0A927WAB5</accession>
<organism evidence="2 3">
    <name type="scientific">Clostridium sulfidigenes</name>
    <dbReference type="NCBI Taxonomy" id="318464"/>
    <lineage>
        <taxon>Bacteria</taxon>
        <taxon>Bacillati</taxon>
        <taxon>Bacillota</taxon>
        <taxon>Clostridia</taxon>
        <taxon>Eubacteriales</taxon>
        <taxon>Clostridiaceae</taxon>
        <taxon>Clostridium</taxon>
    </lineage>
</organism>
<keyword evidence="1" id="KW-0812">Transmembrane</keyword>
<proteinExistence type="predicted"/>